<gene>
    <name evidence="8" type="ORF">F4827_000748</name>
</gene>
<keyword evidence="5 7" id="KW-0472">Membrane</keyword>
<keyword evidence="3 7" id="KW-0812">Transmembrane</keyword>
<keyword evidence="2" id="KW-1003">Cell membrane</keyword>
<feature type="region of interest" description="Disordered" evidence="6">
    <location>
        <begin position="34"/>
        <end position="77"/>
    </location>
</feature>
<evidence type="ECO:0000256" key="6">
    <source>
        <dbReference type="SAM" id="MobiDB-lite"/>
    </source>
</evidence>
<feature type="transmembrane region" description="Helical" evidence="7">
    <location>
        <begin position="215"/>
        <end position="235"/>
    </location>
</feature>
<evidence type="ECO:0000256" key="3">
    <source>
        <dbReference type="ARBA" id="ARBA00022692"/>
    </source>
</evidence>
<feature type="transmembrane region" description="Helical" evidence="7">
    <location>
        <begin position="148"/>
        <end position="173"/>
    </location>
</feature>
<organism evidence="8 9">
    <name type="scientific">Paraburkholderia bannensis</name>
    <dbReference type="NCBI Taxonomy" id="765414"/>
    <lineage>
        <taxon>Bacteria</taxon>
        <taxon>Pseudomonadati</taxon>
        <taxon>Pseudomonadota</taxon>
        <taxon>Betaproteobacteria</taxon>
        <taxon>Burkholderiales</taxon>
        <taxon>Burkholderiaceae</taxon>
        <taxon>Paraburkholderia</taxon>
    </lineage>
</organism>
<dbReference type="AlphaFoldDB" id="A0A7W9TT14"/>
<evidence type="ECO:0000313" key="8">
    <source>
        <dbReference type="EMBL" id="MBB6100922.1"/>
    </source>
</evidence>
<feature type="transmembrane region" description="Helical" evidence="7">
    <location>
        <begin position="185"/>
        <end position="209"/>
    </location>
</feature>
<comment type="subcellular location">
    <subcellularLocation>
        <location evidence="1">Cell membrane</location>
        <topology evidence="1">Multi-pass membrane protein</topology>
    </subcellularLocation>
</comment>
<feature type="transmembrane region" description="Helical" evidence="7">
    <location>
        <begin position="124"/>
        <end position="142"/>
    </location>
</feature>
<dbReference type="Pfam" id="PF03899">
    <property type="entry name" value="ATP-synt_I"/>
    <property type="match status" value="1"/>
</dbReference>
<dbReference type="Proteomes" id="UP000571554">
    <property type="component" value="Unassembled WGS sequence"/>
</dbReference>
<reference evidence="8 9" key="1">
    <citation type="submission" date="2020-08" db="EMBL/GenBank/DDBJ databases">
        <title>Above-ground endophytic microbial communities from plants in different locations in the United States.</title>
        <authorList>
            <person name="Frank C."/>
        </authorList>
    </citation>
    <scope>NUCLEOTIDE SEQUENCE [LARGE SCALE GENOMIC DNA]</scope>
    <source>
        <strain evidence="8 9">WP4_2_2</strain>
    </source>
</reference>
<evidence type="ECO:0000256" key="1">
    <source>
        <dbReference type="ARBA" id="ARBA00004651"/>
    </source>
</evidence>
<evidence type="ECO:0000256" key="7">
    <source>
        <dbReference type="SAM" id="Phobius"/>
    </source>
</evidence>
<evidence type="ECO:0000313" key="9">
    <source>
        <dbReference type="Proteomes" id="UP000571554"/>
    </source>
</evidence>
<evidence type="ECO:0000256" key="5">
    <source>
        <dbReference type="ARBA" id="ARBA00023136"/>
    </source>
</evidence>
<dbReference type="EMBL" id="JACHBW010000002">
    <property type="protein sequence ID" value="MBB6100922.1"/>
    <property type="molecule type" value="Genomic_DNA"/>
</dbReference>
<evidence type="ECO:0000256" key="2">
    <source>
        <dbReference type="ARBA" id="ARBA00022475"/>
    </source>
</evidence>
<dbReference type="GO" id="GO:0005886">
    <property type="term" value="C:plasma membrane"/>
    <property type="evidence" value="ECO:0007669"/>
    <property type="project" value="UniProtKB-SubCell"/>
</dbReference>
<dbReference type="InterPro" id="IPR005598">
    <property type="entry name" value="ATP_synth_I"/>
</dbReference>
<evidence type="ECO:0000256" key="4">
    <source>
        <dbReference type="ARBA" id="ARBA00022989"/>
    </source>
</evidence>
<proteinExistence type="predicted"/>
<protein>
    <submittedName>
        <fullName evidence="8">ATP synthase protein I</fullName>
    </submittedName>
</protein>
<sequence>MNWLQLSLTIARIYLVGDAVSTLQESTCKANIRNQTMVGQRPDEAPQAHGGPEGPQDMNKASRRGQDVKPDAAKPAVHVATDHNAEWDADQQDNNDIVPLTRAEAEQIFGAQVSRPSRVTPFRVVAAQVVLSLVATLLWWLFYKPPGVIAPGAVALSAFLGGAICWIPGALFAARLKQLSRAATVFNWVLGEAFKMGATIAMFVAIAFWYRDVQWIALLVTYLIALKTYWIALALR</sequence>
<accession>A0A7W9TT14</accession>
<comment type="caution">
    <text evidence="8">The sequence shown here is derived from an EMBL/GenBank/DDBJ whole genome shotgun (WGS) entry which is preliminary data.</text>
</comment>
<keyword evidence="4 7" id="KW-1133">Transmembrane helix</keyword>
<keyword evidence="9" id="KW-1185">Reference proteome</keyword>
<name>A0A7W9TT14_9BURK</name>